<dbReference type="EMBL" id="CAKOFQ010006757">
    <property type="protein sequence ID" value="CAH1968871.1"/>
    <property type="molecule type" value="Genomic_DNA"/>
</dbReference>
<gene>
    <name evidence="3" type="ORF">ACAOBT_LOCUS8115</name>
</gene>
<name>A0A9P0KCV6_ACAOB</name>
<dbReference type="Proteomes" id="UP001152888">
    <property type="component" value="Unassembled WGS sequence"/>
</dbReference>
<feature type="region of interest" description="Disordered" evidence="2">
    <location>
        <begin position="30"/>
        <end position="55"/>
    </location>
</feature>
<comment type="similarity">
    <text evidence="1">Belongs to the UPF0488 family.</text>
</comment>
<reference evidence="3" key="1">
    <citation type="submission" date="2022-03" db="EMBL/GenBank/DDBJ databases">
        <authorList>
            <person name="Sayadi A."/>
        </authorList>
    </citation>
    <scope>NUCLEOTIDE SEQUENCE</scope>
</reference>
<dbReference type="Pfam" id="PF15393">
    <property type="entry name" value="DUF4615"/>
    <property type="match status" value="1"/>
</dbReference>
<keyword evidence="4" id="KW-1185">Reference proteome</keyword>
<protein>
    <submittedName>
        <fullName evidence="3">Uncharacterized protein</fullName>
    </submittedName>
</protein>
<comment type="caution">
    <text evidence="3">The sequence shown here is derived from an EMBL/GenBank/DDBJ whole genome shotgun (WGS) entry which is preliminary data.</text>
</comment>
<proteinExistence type="inferred from homology"/>
<evidence type="ECO:0000313" key="4">
    <source>
        <dbReference type="Proteomes" id="UP001152888"/>
    </source>
</evidence>
<dbReference type="InterPro" id="IPR029274">
    <property type="entry name" value="DUF4615"/>
</dbReference>
<organism evidence="3 4">
    <name type="scientific">Acanthoscelides obtectus</name>
    <name type="common">Bean weevil</name>
    <name type="synonym">Bruchus obtectus</name>
    <dbReference type="NCBI Taxonomy" id="200917"/>
    <lineage>
        <taxon>Eukaryota</taxon>
        <taxon>Metazoa</taxon>
        <taxon>Ecdysozoa</taxon>
        <taxon>Arthropoda</taxon>
        <taxon>Hexapoda</taxon>
        <taxon>Insecta</taxon>
        <taxon>Pterygota</taxon>
        <taxon>Neoptera</taxon>
        <taxon>Endopterygota</taxon>
        <taxon>Coleoptera</taxon>
        <taxon>Polyphaga</taxon>
        <taxon>Cucujiformia</taxon>
        <taxon>Chrysomeloidea</taxon>
        <taxon>Chrysomelidae</taxon>
        <taxon>Bruchinae</taxon>
        <taxon>Bruchini</taxon>
        <taxon>Acanthoscelides</taxon>
    </lineage>
</organism>
<dbReference type="AlphaFoldDB" id="A0A9P0KCV6"/>
<accession>A0A9P0KCV6</accession>
<evidence type="ECO:0000256" key="1">
    <source>
        <dbReference type="ARBA" id="ARBA00005707"/>
    </source>
</evidence>
<evidence type="ECO:0000256" key="2">
    <source>
        <dbReference type="SAM" id="MobiDB-lite"/>
    </source>
</evidence>
<evidence type="ECO:0000313" key="3">
    <source>
        <dbReference type="EMBL" id="CAH1968871.1"/>
    </source>
</evidence>
<dbReference type="OrthoDB" id="20277at2759"/>
<sequence>MMNTREMGKNLICFYEFCAPNLYFEGIRDKDKGKSKPKISQTNPEQVPGPSSAMTSEQEQQFQVELCWCIQQLQIALQSGKLNNKQVKDHTNALNTLMNNSAPLIKKRQIMRLSFGDYRAKMALEEKKSKNQMVINVKPAIPSKKSTFFKKSGFSTTGNSFRFNFDPPIETSGETIINDPSKTELTIQQEVDPFYFKPSDNSFRFNFVTENEKQS</sequence>
<dbReference type="PANTHER" id="PTHR13602:SF2">
    <property type="entry name" value="UPF0488 PROTEIN C8ORF33"/>
    <property type="match status" value="1"/>
</dbReference>
<dbReference type="PANTHER" id="PTHR13602">
    <property type="entry name" value="UPF0488 PROTEIN C8ORF33"/>
    <property type="match status" value="1"/>
</dbReference>